<name>A0AAV9UC46_9PEZI</name>
<evidence type="ECO:0000313" key="3">
    <source>
        <dbReference type="EMBL" id="KAK6338923.1"/>
    </source>
</evidence>
<dbReference type="Pfam" id="PF00773">
    <property type="entry name" value="RNB"/>
    <property type="match status" value="1"/>
</dbReference>
<evidence type="ECO:0000313" key="4">
    <source>
        <dbReference type="Proteomes" id="UP001375240"/>
    </source>
</evidence>
<feature type="compositionally biased region" description="Basic and acidic residues" evidence="1">
    <location>
        <begin position="69"/>
        <end position="88"/>
    </location>
</feature>
<reference evidence="3 4" key="1">
    <citation type="submission" date="2019-10" db="EMBL/GenBank/DDBJ databases">
        <authorList>
            <person name="Palmer J.M."/>
        </authorList>
    </citation>
    <scope>NUCLEOTIDE SEQUENCE [LARGE SCALE GENOMIC DNA]</scope>
    <source>
        <strain evidence="3 4">TWF696</strain>
    </source>
</reference>
<feature type="region of interest" description="Disordered" evidence="1">
    <location>
        <begin position="139"/>
        <end position="158"/>
    </location>
</feature>
<accession>A0AAV9UC46</accession>
<proteinExistence type="predicted"/>
<dbReference type="SMART" id="SM00955">
    <property type="entry name" value="RNB"/>
    <property type="match status" value="1"/>
</dbReference>
<evidence type="ECO:0000259" key="2">
    <source>
        <dbReference type="SMART" id="SM00955"/>
    </source>
</evidence>
<dbReference type="Proteomes" id="UP001375240">
    <property type="component" value="Unassembled WGS sequence"/>
</dbReference>
<protein>
    <recommendedName>
        <fullName evidence="2">RNB domain-containing protein</fullName>
    </recommendedName>
</protein>
<dbReference type="InterPro" id="IPR001900">
    <property type="entry name" value="RNase_II/R"/>
</dbReference>
<dbReference type="PANTHER" id="PTHR23355">
    <property type="entry name" value="RIBONUCLEASE"/>
    <property type="match status" value="1"/>
</dbReference>
<dbReference type="GO" id="GO:0000175">
    <property type="term" value="F:3'-5'-RNA exonuclease activity"/>
    <property type="evidence" value="ECO:0007669"/>
    <property type="project" value="TreeGrafter"/>
</dbReference>
<organism evidence="3 4">
    <name type="scientific">Orbilia brochopaga</name>
    <dbReference type="NCBI Taxonomy" id="3140254"/>
    <lineage>
        <taxon>Eukaryota</taxon>
        <taxon>Fungi</taxon>
        <taxon>Dikarya</taxon>
        <taxon>Ascomycota</taxon>
        <taxon>Pezizomycotina</taxon>
        <taxon>Orbiliomycetes</taxon>
        <taxon>Orbiliales</taxon>
        <taxon>Orbiliaceae</taxon>
        <taxon>Orbilia</taxon>
    </lineage>
</organism>
<gene>
    <name evidence="3" type="ORF">TWF696_009724</name>
</gene>
<evidence type="ECO:0000256" key="1">
    <source>
        <dbReference type="SAM" id="MobiDB-lite"/>
    </source>
</evidence>
<keyword evidence="4" id="KW-1185">Reference proteome</keyword>
<sequence length="1157" mass="132324">MSLQCPRCAITTSIRFGSGSIQLPLRIPRHAPLRLPHTSPRYTHSHATAVQIRALSTTLSRPRSGHDRRRWEAQKRSRAAEMEERRMANETTTQIVAQKLRQGASLTYDERRYVGAARDLIDEYDNLNPGNRDKVVFPDGSSVSLNNDQGGAWQRRDEEDRISRLQHNANRKERAAREAYERSLEEMEDGHVHVEQLSSGAMRRQLNKEWEQREEKRRAAFQKGTSVDMVMDRIVEETAWQSGSNEDINGVAQQAHKQAAELGSAGVGMDEGMDMDPENFATRQSDLTPGSLVEIRYANDSVPYLAVHLKTKTGNYSREAFMLSPQGTLQLTKPDLSRFVLPDFIPRDKIDALLNYVKEHGRLRPDMVADITGPVREFRRKCQHRYPAILQRVEGQHAMVADATKTKVMSAADMVKLVTGLDEPSREDTYATHLALLARPDLFRNEQHDGQSWWEIVPTESVQRTKKVETWLRESVQNSKSEGGLIIQGFVEKAQRVIDFSRKARAEHKSVEEMDEKLGVEWDENELAVLKALEEALEYRRAQVVTLKSLYPHILSKLDRYAQTRLLNEQRLFEFLGEVGVCSPWEDTVVRSPQLALPGHHTNEQADADGQRYAAVDQPGGIEELKLVDSMAHVRHDWGDLPVYCVDDASTKDIDDGVSIEPIDGSSDVWLRVHVANPTAFIPMDHWIAEIARRRVSSFYGVQRMYPMIPMSLSTGKLGLAPGRPAITFSSRINKETGELKDFDIRCSTVNNVQRLTYDELDNMFLPPGHELKQVVITNNVRSIEDAKQMDTVPAKVSENDKSLLEMFYNLSWELRAQRHAQGAFESSQQNDVDIKADNGHGNKIHPGLRAKPVLDVFEPTITMKILNRVKTRLSFSWADVIREAMLAAGRGAAEWSAKRGLAQMYRSHAFIWQDKEHEEKWYKGLHMAQDEDGYSADEFWTLYFPIGKAELSPTMHSHTALGVQGYIKVTSPLRRFSDFISHHIIQRQLLAEAALENSEEQKALLEPLMPDQELADLCLDIWTKERQIRSADLASERLWAMRLLKSLWARKDYKQLPKYLTVKIISVEQFPSPMSGQITALGLSGVRVYFPSNIHRQVRYGDVVKARLIDWHWSTDSNNVQFVVMEFVDYVETMQQKQERFWGRVKDKSRAEEWDW</sequence>
<comment type="caution">
    <text evidence="3">The sequence shown here is derived from an EMBL/GenBank/DDBJ whole genome shotgun (WGS) entry which is preliminary data.</text>
</comment>
<dbReference type="InterPro" id="IPR012340">
    <property type="entry name" value="NA-bd_OB-fold"/>
</dbReference>
<dbReference type="GO" id="GO:0006402">
    <property type="term" value="P:mRNA catabolic process"/>
    <property type="evidence" value="ECO:0007669"/>
    <property type="project" value="TreeGrafter"/>
</dbReference>
<feature type="domain" description="RNB" evidence="2">
    <location>
        <begin position="635"/>
        <end position="992"/>
    </location>
</feature>
<dbReference type="AlphaFoldDB" id="A0AAV9UC46"/>
<dbReference type="GO" id="GO:0000932">
    <property type="term" value="C:P-body"/>
    <property type="evidence" value="ECO:0007669"/>
    <property type="project" value="TreeGrafter"/>
</dbReference>
<dbReference type="SUPFAM" id="SSF50249">
    <property type="entry name" value="Nucleic acid-binding proteins"/>
    <property type="match status" value="1"/>
</dbReference>
<dbReference type="GO" id="GO:0003723">
    <property type="term" value="F:RNA binding"/>
    <property type="evidence" value="ECO:0007669"/>
    <property type="project" value="InterPro"/>
</dbReference>
<dbReference type="PANTHER" id="PTHR23355:SF65">
    <property type="entry name" value="EXORIBONUCLEASE CYT-4, PUTATIVE (AFU_ORTHOLOGUE AFUA_7G01550)-RELATED"/>
    <property type="match status" value="1"/>
</dbReference>
<dbReference type="InterPro" id="IPR050180">
    <property type="entry name" value="RNR_Ribonuclease"/>
</dbReference>
<feature type="region of interest" description="Disordered" evidence="1">
    <location>
        <begin position="58"/>
        <end position="89"/>
    </location>
</feature>
<dbReference type="EMBL" id="JAVHNQ010000009">
    <property type="protein sequence ID" value="KAK6338923.1"/>
    <property type="molecule type" value="Genomic_DNA"/>
</dbReference>